<evidence type="ECO:0000256" key="1">
    <source>
        <dbReference type="SAM" id="SignalP"/>
    </source>
</evidence>
<protein>
    <recommendedName>
        <fullName evidence="4">CopL family metal-binding regulatory protein</fullName>
    </recommendedName>
</protein>
<evidence type="ECO:0008006" key="4">
    <source>
        <dbReference type="Google" id="ProtNLM"/>
    </source>
</evidence>
<dbReference type="AlphaFoldDB" id="A0A4Q1JYY6"/>
<accession>A0A4Q1JYY6</accession>
<dbReference type="EMBL" id="SAWZ01000002">
    <property type="protein sequence ID" value="RXR07433.1"/>
    <property type="molecule type" value="Genomic_DNA"/>
</dbReference>
<feature type="chain" id="PRO_5020953905" description="CopL family metal-binding regulatory protein" evidence="1">
    <location>
        <begin position="25"/>
        <end position="135"/>
    </location>
</feature>
<keyword evidence="1" id="KW-0732">Signal</keyword>
<gene>
    <name evidence="2" type="ORF">EPA99_05835</name>
</gene>
<feature type="signal peptide" evidence="1">
    <location>
        <begin position="1"/>
        <end position="24"/>
    </location>
</feature>
<dbReference type="InterPro" id="IPR048034">
    <property type="entry name" value="CopL-like"/>
</dbReference>
<reference evidence="2 3" key="1">
    <citation type="submission" date="2019-01" db="EMBL/GenBank/DDBJ databases">
        <title>Pseudoxanthomonas composti sp. nov., isolated from compost.</title>
        <authorList>
            <person name="Yang G."/>
        </authorList>
    </citation>
    <scope>NUCLEOTIDE SEQUENCE [LARGE SCALE GENOMIC DNA]</scope>
    <source>
        <strain evidence="2 3">GSS15</strain>
    </source>
</reference>
<proteinExistence type="predicted"/>
<evidence type="ECO:0000313" key="2">
    <source>
        <dbReference type="EMBL" id="RXR07433.1"/>
    </source>
</evidence>
<keyword evidence="3" id="KW-1185">Reference proteome</keyword>
<evidence type="ECO:0000313" key="3">
    <source>
        <dbReference type="Proteomes" id="UP000289784"/>
    </source>
</evidence>
<dbReference type="NCBIfam" id="NF033807">
    <property type="entry name" value="CopL_fam"/>
    <property type="match status" value="1"/>
</dbReference>
<dbReference type="Proteomes" id="UP000289784">
    <property type="component" value="Unassembled WGS sequence"/>
</dbReference>
<dbReference type="RefSeq" id="WP_129470247.1">
    <property type="nucleotide sequence ID" value="NZ_SAWZ01000002.1"/>
</dbReference>
<sequence>MSLASFLLRILLSVLLVFNGAAGAAAGVRMAAMEHGAKVMSSPAPQPGMAACHDKAAGTKAAHASADHADADHSRDDTCCKDRDACRCDCLHQASALMPGLRWLTVSPPPPSAVVATVHRLAAAPQRLPLRPPIA</sequence>
<comment type="caution">
    <text evidence="2">The sequence shown here is derived from an EMBL/GenBank/DDBJ whole genome shotgun (WGS) entry which is preliminary data.</text>
</comment>
<name>A0A4Q1JYY6_9GAMM</name>
<organism evidence="2 3">
    <name type="scientific">Pseudoxanthomonas composti</name>
    <dbReference type="NCBI Taxonomy" id="2137479"/>
    <lineage>
        <taxon>Bacteria</taxon>
        <taxon>Pseudomonadati</taxon>
        <taxon>Pseudomonadota</taxon>
        <taxon>Gammaproteobacteria</taxon>
        <taxon>Lysobacterales</taxon>
        <taxon>Lysobacteraceae</taxon>
        <taxon>Pseudoxanthomonas</taxon>
    </lineage>
</organism>